<evidence type="ECO:0000256" key="3">
    <source>
        <dbReference type="ARBA" id="ARBA00022692"/>
    </source>
</evidence>
<keyword evidence="4 6" id="KW-1133">Transmembrane helix</keyword>
<dbReference type="PANTHER" id="PTHR42723">
    <property type="entry name" value="CHLOROPHYLL SYNTHASE"/>
    <property type="match status" value="1"/>
</dbReference>
<sequence length="328" mass="35233">MRPLLASLRIANAPSVVSNTTFGVLLGGWYWGFGLHERFTTGEVLVIAAAVGLLLLFAGNLLNDWHDRDWDAEHRPERALPMGRYSPKLYLVISVALLVAASVAAAFLGTASLVLALAIAGCIVLYTVFHKRHGWAVLPMAACRAGLYGFGFLYFSPLGPDEIDYALTGGGFLGNLEPRTRAIGFAIAPMIGLFSYLVGLSLNARYESLERSPPGMVLIARVLLFLPLATHSCWWIPWYPKIGALALIPFALWLGVALLFYRKPLPAFVSALLAGIPLIDFIGIAPAVATVLGPDQLISDDPKALIGFVVPLGAFALARLLQKVAPAT</sequence>
<feature type="transmembrane region" description="Helical" evidence="6">
    <location>
        <begin position="12"/>
        <end position="32"/>
    </location>
</feature>
<evidence type="ECO:0000256" key="5">
    <source>
        <dbReference type="ARBA" id="ARBA00023136"/>
    </source>
</evidence>
<dbReference type="Gene3D" id="1.10.357.140">
    <property type="entry name" value="UbiA prenyltransferase"/>
    <property type="match status" value="1"/>
</dbReference>
<dbReference type="InterPro" id="IPR000537">
    <property type="entry name" value="UbiA_prenyltransferase"/>
</dbReference>
<keyword evidence="3 6" id="KW-0812">Transmembrane</keyword>
<dbReference type="InterPro" id="IPR050475">
    <property type="entry name" value="Prenyltransferase_related"/>
</dbReference>
<keyword evidence="2" id="KW-1003">Cell membrane</keyword>
<evidence type="ECO:0000256" key="4">
    <source>
        <dbReference type="ARBA" id="ARBA00022989"/>
    </source>
</evidence>
<feature type="transmembrane region" description="Helical" evidence="6">
    <location>
        <begin position="44"/>
        <end position="62"/>
    </location>
</feature>
<evidence type="ECO:0000313" key="8">
    <source>
        <dbReference type="Proteomes" id="UP001476282"/>
    </source>
</evidence>
<dbReference type="EMBL" id="BAABRI010000011">
    <property type="protein sequence ID" value="GAA5482997.1"/>
    <property type="molecule type" value="Genomic_DNA"/>
</dbReference>
<proteinExistence type="predicted"/>
<dbReference type="RefSeq" id="WP_353567122.1">
    <property type="nucleotide sequence ID" value="NZ_BAABRI010000011.1"/>
</dbReference>
<evidence type="ECO:0000313" key="7">
    <source>
        <dbReference type="EMBL" id="GAA5482997.1"/>
    </source>
</evidence>
<feature type="transmembrane region" description="Helical" evidence="6">
    <location>
        <begin position="243"/>
        <end position="261"/>
    </location>
</feature>
<dbReference type="InterPro" id="IPR044878">
    <property type="entry name" value="UbiA_sf"/>
</dbReference>
<name>A0ABP9UNJ7_9BACT</name>
<comment type="caution">
    <text evidence="7">The sequence shown here is derived from an EMBL/GenBank/DDBJ whole genome shotgun (WGS) entry which is preliminary data.</text>
</comment>
<dbReference type="Proteomes" id="UP001476282">
    <property type="component" value="Unassembled WGS sequence"/>
</dbReference>
<dbReference type="PANTHER" id="PTHR42723:SF1">
    <property type="entry name" value="CHLOROPHYLL SYNTHASE, CHLOROPLASTIC"/>
    <property type="match status" value="1"/>
</dbReference>
<evidence type="ECO:0000256" key="2">
    <source>
        <dbReference type="ARBA" id="ARBA00022475"/>
    </source>
</evidence>
<keyword evidence="5 6" id="KW-0472">Membrane</keyword>
<feature type="transmembrane region" description="Helical" evidence="6">
    <location>
        <begin position="89"/>
        <end position="107"/>
    </location>
</feature>
<feature type="transmembrane region" description="Helical" evidence="6">
    <location>
        <begin position="136"/>
        <end position="155"/>
    </location>
</feature>
<comment type="subcellular location">
    <subcellularLocation>
        <location evidence="1">Membrane</location>
        <topology evidence="1">Multi-pass membrane protein</topology>
    </subcellularLocation>
</comment>
<feature type="transmembrane region" description="Helical" evidence="6">
    <location>
        <begin position="182"/>
        <end position="204"/>
    </location>
</feature>
<dbReference type="Pfam" id="PF01040">
    <property type="entry name" value="UbiA"/>
    <property type="match status" value="1"/>
</dbReference>
<protein>
    <submittedName>
        <fullName evidence="7">Protoheme IX farnesyltransferase</fullName>
    </submittedName>
</protein>
<feature type="transmembrane region" description="Helical" evidence="6">
    <location>
        <begin position="216"/>
        <end position="237"/>
    </location>
</feature>
<keyword evidence="8" id="KW-1185">Reference proteome</keyword>
<feature type="transmembrane region" description="Helical" evidence="6">
    <location>
        <begin position="113"/>
        <end position="129"/>
    </location>
</feature>
<accession>A0ABP9UNJ7</accession>
<evidence type="ECO:0000256" key="1">
    <source>
        <dbReference type="ARBA" id="ARBA00004141"/>
    </source>
</evidence>
<reference evidence="7 8" key="1">
    <citation type="submission" date="2024-02" db="EMBL/GenBank/DDBJ databases">
        <title>Haloferula sargassicola NBRC 104335.</title>
        <authorList>
            <person name="Ichikawa N."/>
            <person name="Katano-Makiyama Y."/>
            <person name="Hidaka K."/>
        </authorList>
    </citation>
    <scope>NUCLEOTIDE SEQUENCE [LARGE SCALE GENOMIC DNA]</scope>
    <source>
        <strain evidence="7 8">NBRC 104335</strain>
    </source>
</reference>
<organism evidence="7 8">
    <name type="scientific">Haloferula sargassicola</name>
    <dbReference type="NCBI Taxonomy" id="490096"/>
    <lineage>
        <taxon>Bacteria</taxon>
        <taxon>Pseudomonadati</taxon>
        <taxon>Verrucomicrobiota</taxon>
        <taxon>Verrucomicrobiia</taxon>
        <taxon>Verrucomicrobiales</taxon>
        <taxon>Verrucomicrobiaceae</taxon>
        <taxon>Haloferula</taxon>
    </lineage>
</organism>
<evidence type="ECO:0000256" key="6">
    <source>
        <dbReference type="SAM" id="Phobius"/>
    </source>
</evidence>
<feature type="transmembrane region" description="Helical" evidence="6">
    <location>
        <begin position="268"/>
        <end position="292"/>
    </location>
</feature>
<gene>
    <name evidence="7" type="primary">cyoE_1</name>
    <name evidence="7" type="ORF">Hsar01_02223</name>
</gene>
<feature type="transmembrane region" description="Helical" evidence="6">
    <location>
        <begin position="304"/>
        <end position="321"/>
    </location>
</feature>